<dbReference type="GO" id="GO:0046872">
    <property type="term" value="F:metal ion binding"/>
    <property type="evidence" value="ECO:0007669"/>
    <property type="project" value="UniProtKB-KW"/>
</dbReference>
<dbReference type="InterPro" id="IPR058240">
    <property type="entry name" value="rSAM_sf"/>
</dbReference>
<dbReference type="KEGG" id="cpro:CPRO_12500"/>
<evidence type="ECO:0000256" key="5">
    <source>
        <dbReference type="ARBA" id="ARBA00023004"/>
    </source>
</evidence>
<dbReference type="CDD" id="cd01335">
    <property type="entry name" value="Radical_SAM"/>
    <property type="match status" value="1"/>
</dbReference>
<dbReference type="Gene3D" id="3.20.20.70">
    <property type="entry name" value="Aldolase class I"/>
    <property type="match status" value="1"/>
</dbReference>
<dbReference type="GO" id="GO:0051539">
    <property type="term" value="F:4 iron, 4 sulfur cluster binding"/>
    <property type="evidence" value="ECO:0007669"/>
    <property type="project" value="UniProtKB-KW"/>
</dbReference>
<dbReference type="EC" id="1.97.1.4" evidence="8"/>
<dbReference type="EMBL" id="CP014223">
    <property type="protein sequence ID" value="AMJ40843.1"/>
    <property type="molecule type" value="Genomic_DNA"/>
</dbReference>
<dbReference type="NCBIfam" id="TIGR02495">
    <property type="entry name" value="NrdG2"/>
    <property type="match status" value="1"/>
</dbReference>
<dbReference type="PANTHER" id="PTHR30352:SF13">
    <property type="entry name" value="GLYCYL-RADICAL ENZYME ACTIVATING ENZYME YJJW-RELATED"/>
    <property type="match status" value="1"/>
</dbReference>
<reference evidence="11" key="4">
    <citation type="submission" date="2016-11" db="EMBL/GenBank/DDBJ databases">
        <authorList>
            <person name="Jaros S."/>
            <person name="Januszkiewicz K."/>
            <person name="Wedrychowicz H."/>
        </authorList>
    </citation>
    <scope>NUCLEOTIDE SEQUENCE [LARGE SCALE GENOMIC DNA]</scope>
    <source>
        <strain evidence="11">DSM 1682</strain>
    </source>
</reference>
<reference evidence="10" key="2">
    <citation type="submission" date="2016-01" db="EMBL/GenBank/DDBJ databases">
        <authorList>
            <person name="Poehlein A."/>
            <person name="Schlien K."/>
            <person name="Gottschalk G."/>
            <person name="Buckel W."/>
            <person name="Daniel R."/>
        </authorList>
    </citation>
    <scope>NUCLEOTIDE SEQUENCE [LARGE SCALE GENOMIC DNA]</scope>
    <source>
        <strain evidence="10">X2</strain>
    </source>
</reference>
<dbReference type="EMBL" id="FQUA01000006">
    <property type="protein sequence ID" value="SHE74751.1"/>
    <property type="molecule type" value="Genomic_DNA"/>
</dbReference>
<dbReference type="Pfam" id="PF04055">
    <property type="entry name" value="Radical_SAM"/>
    <property type="match status" value="1"/>
</dbReference>
<dbReference type="AlphaFoldDB" id="A0A0X1U7C9"/>
<accession>A0A0X1U7C9</accession>
<proteinExistence type="predicted"/>
<dbReference type="Proteomes" id="UP000068026">
    <property type="component" value="Chromosome"/>
</dbReference>
<evidence type="ECO:0000256" key="4">
    <source>
        <dbReference type="ARBA" id="ARBA00022723"/>
    </source>
</evidence>
<keyword evidence="8" id="KW-0560">Oxidoreductase</keyword>
<dbReference type="InterPro" id="IPR007197">
    <property type="entry name" value="rSAM"/>
</dbReference>
<evidence type="ECO:0000259" key="7">
    <source>
        <dbReference type="PROSITE" id="PS51918"/>
    </source>
</evidence>
<name>A0A0X1U7C9_ANAPI</name>
<sequence length="230" mass="25869">MQIGGLQKLSLLDYPDKTCCTIFTVGCNLRCPFCHNASIIHLPFSGDIISEEELFSFLKKRKGLLDGVCITGGEPLLQKDLEPFFYEIKSLGFSIKLDSNGSFPERLQQLISSKLVDYVAMDIKNAQDKYSQTIGIKNFDLGPIKESVSILMADVVPYEFRTTVVRELHTAEDMLALAQWIQGSEKYYIQSFVHSDDVLAKDLSGYSEKELRNLLQSILPFLPSAELRGI</sequence>
<keyword evidence="4" id="KW-0479">Metal-binding</keyword>
<keyword evidence="9" id="KW-0670">Pyruvate</keyword>
<reference evidence="9" key="3">
    <citation type="submission" date="2016-11" db="EMBL/GenBank/DDBJ databases">
        <authorList>
            <person name="Varghese N."/>
            <person name="Submissions S."/>
        </authorList>
    </citation>
    <scope>NUCLEOTIDE SEQUENCE</scope>
    <source>
        <strain evidence="9">DSM 1682</strain>
    </source>
</reference>
<evidence type="ECO:0000313" key="8">
    <source>
        <dbReference type="EMBL" id="AMJ40843.1"/>
    </source>
</evidence>
<evidence type="ECO:0000256" key="3">
    <source>
        <dbReference type="ARBA" id="ARBA00022691"/>
    </source>
</evidence>
<dbReference type="PANTHER" id="PTHR30352">
    <property type="entry name" value="PYRUVATE FORMATE-LYASE-ACTIVATING ENZYME"/>
    <property type="match status" value="1"/>
</dbReference>
<keyword evidence="2" id="KW-0004">4Fe-4S</keyword>
<keyword evidence="9" id="KW-0456">Lyase</keyword>
<evidence type="ECO:0000256" key="2">
    <source>
        <dbReference type="ARBA" id="ARBA00022485"/>
    </source>
</evidence>
<keyword evidence="10" id="KW-1185">Reference proteome</keyword>
<evidence type="ECO:0000256" key="1">
    <source>
        <dbReference type="ARBA" id="ARBA00001966"/>
    </source>
</evidence>
<comment type="cofactor">
    <cofactor evidence="1">
        <name>[4Fe-4S] cluster</name>
        <dbReference type="ChEBI" id="CHEBI:49883"/>
    </cofactor>
</comment>
<dbReference type="SFLD" id="SFLDG01094">
    <property type="entry name" value="Uncharacterised_Radical_SAM_Su"/>
    <property type="match status" value="1"/>
</dbReference>
<gene>
    <name evidence="8" type="primary">pflA_2</name>
    <name evidence="8" type="ORF">CPRO_12500</name>
    <name evidence="9" type="ORF">SAMN02745151_01661</name>
</gene>
<dbReference type="SUPFAM" id="SSF102114">
    <property type="entry name" value="Radical SAM enzymes"/>
    <property type="match status" value="1"/>
</dbReference>
<protein>
    <submittedName>
        <fullName evidence="9">Pyruvate formate lyase activating enzyme</fullName>
    </submittedName>
    <submittedName>
        <fullName evidence="8">Pyruvate formate-lyase 1-activating enzyme</fullName>
        <ecNumber evidence="8">1.97.1.4</ecNumber>
    </submittedName>
</protein>
<feature type="domain" description="Radical SAM core" evidence="7">
    <location>
        <begin position="12"/>
        <end position="230"/>
    </location>
</feature>
<evidence type="ECO:0000313" key="11">
    <source>
        <dbReference type="Proteomes" id="UP000184204"/>
    </source>
</evidence>
<evidence type="ECO:0000313" key="9">
    <source>
        <dbReference type="EMBL" id="SHE74751.1"/>
    </source>
</evidence>
<dbReference type="InterPro" id="IPR012840">
    <property type="entry name" value="NrdG2"/>
</dbReference>
<keyword evidence="3" id="KW-0949">S-adenosyl-L-methionine</keyword>
<dbReference type="GO" id="GO:0043365">
    <property type="term" value="F:[formate-C-acetyltransferase]-activating enzyme activity"/>
    <property type="evidence" value="ECO:0007669"/>
    <property type="project" value="UniProtKB-EC"/>
</dbReference>
<dbReference type="PROSITE" id="PS51918">
    <property type="entry name" value="RADICAL_SAM"/>
    <property type="match status" value="1"/>
</dbReference>
<keyword evidence="6" id="KW-0411">Iron-sulfur</keyword>
<dbReference type="Proteomes" id="UP000184204">
    <property type="component" value="Unassembled WGS sequence"/>
</dbReference>
<organism evidence="9 11">
    <name type="scientific">Anaerotignum propionicum DSM 1682</name>
    <dbReference type="NCBI Taxonomy" id="991789"/>
    <lineage>
        <taxon>Bacteria</taxon>
        <taxon>Bacillati</taxon>
        <taxon>Bacillota</taxon>
        <taxon>Clostridia</taxon>
        <taxon>Lachnospirales</taxon>
        <taxon>Anaerotignaceae</taxon>
        <taxon>Anaerotignum</taxon>
    </lineage>
</organism>
<dbReference type="InterPro" id="IPR013785">
    <property type="entry name" value="Aldolase_TIM"/>
</dbReference>
<dbReference type="OrthoDB" id="9782387at2"/>
<keyword evidence="5" id="KW-0408">Iron</keyword>
<evidence type="ECO:0000256" key="6">
    <source>
        <dbReference type="ARBA" id="ARBA00023014"/>
    </source>
</evidence>
<dbReference type="SFLD" id="SFLDS00029">
    <property type="entry name" value="Radical_SAM"/>
    <property type="match status" value="1"/>
</dbReference>
<dbReference type="InterPro" id="IPR034457">
    <property type="entry name" value="Organic_radical-activating"/>
</dbReference>
<reference evidence="8 10" key="1">
    <citation type="journal article" date="2016" name="Genome Announc.">
        <title>Complete Genome Sequence of the Amino Acid-Fermenting Clostridium propionicum X2 (DSM 1682).</title>
        <authorList>
            <person name="Poehlein A."/>
            <person name="Schlien K."/>
            <person name="Chowdhury N.P."/>
            <person name="Gottschalk G."/>
            <person name="Buckel W."/>
            <person name="Daniel R."/>
        </authorList>
    </citation>
    <scope>NUCLEOTIDE SEQUENCE [LARGE SCALE GENOMIC DNA]</scope>
    <source>
        <strain evidence="8 10">X2</strain>
    </source>
</reference>
<dbReference type="RefSeq" id="WP_066049107.1">
    <property type="nucleotide sequence ID" value="NZ_CP014223.1"/>
</dbReference>
<evidence type="ECO:0000313" key="10">
    <source>
        <dbReference type="Proteomes" id="UP000068026"/>
    </source>
</evidence>
<dbReference type="GO" id="GO:0016829">
    <property type="term" value="F:lyase activity"/>
    <property type="evidence" value="ECO:0007669"/>
    <property type="project" value="UniProtKB-KW"/>
</dbReference>